<dbReference type="GO" id="GO:0009074">
    <property type="term" value="P:aromatic amino acid family catabolic process"/>
    <property type="evidence" value="ECO:0007669"/>
    <property type="project" value="TreeGrafter"/>
</dbReference>
<dbReference type="InterPro" id="IPR050859">
    <property type="entry name" value="Class-I_PLP-dep_aminotransf"/>
</dbReference>
<organism evidence="7 8">
    <name type="scientific">Lachancea thermotolerans (strain ATCC 56472 / CBS 6340 / NRRL Y-8284)</name>
    <name type="common">Yeast</name>
    <name type="synonym">Kluyveromyces thermotolerans</name>
    <dbReference type="NCBI Taxonomy" id="559295"/>
    <lineage>
        <taxon>Eukaryota</taxon>
        <taxon>Fungi</taxon>
        <taxon>Dikarya</taxon>
        <taxon>Ascomycota</taxon>
        <taxon>Saccharomycotina</taxon>
        <taxon>Saccharomycetes</taxon>
        <taxon>Saccharomycetales</taxon>
        <taxon>Saccharomycetaceae</taxon>
        <taxon>Lachancea</taxon>
    </lineage>
</organism>
<dbReference type="FunCoup" id="C5DCW2">
    <property type="interactions" value="203"/>
</dbReference>
<dbReference type="CDD" id="cd00609">
    <property type="entry name" value="AAT_like"/>
    <property type="match status" value="1"/>
</dbReference>
<dbReference type="HOGENOM" id="CLU_017584_0_5_1"/>
<evidence type="ECO:0000313" key="7">
    <source>
        <dbReference type="EMBL" id="CAR21623.1"/>
    </source>
</evidence>
<dbReference type="RefSeq" id="XP_002552061.1">
    <property type="nucleotide sequence ID" value="XM_002552015.1"/>
</dbReference>
<dbReference type="GeneID" id="8290900"/>
<dbReference type="GO" id="GO:0030170">
    <property type="term" value="F:pyridoxal phosphate binding"/>
    <property type="evidence" value="ECO:0007669"/>
    <property type="project" value="InterPro"/>
</dbReference>
<dbReference type="Proteomes" id="UP000002036">
    <property type="component" value="Chromosome B"/>
</dbReference>
<dbReference type="eggNOG" id="KOG0634">
    <property type="taxonomic scope" value="Eukaryota"/>
</dbReference>
<dbReference type="STRING" id="559295.C5DCW2"/>
<dbReference type="Gene3D" id="3.40.640.10">
    <property type="entry name" value="Type I PLP-dependent aspartate aminotransferase-like (Major domain)"/>
    <property type="match status" value="1"/>
</dbReference>
<feature type="domain" description="Aminotransferase class I/classII large" evidence="6">
    <location>
        <begin position="153"/>
        <end position="514"/>
    </location>
</feature>
<dbReference type="OrthoDB" id="691673at2759"/>
<comment type="similarity">
    <text evidence="2">Belongs to the class-I pyridoxal-phosphate-dependent aminotransferase family.</text>
</comment>
<evidence type="ECO:0000256" key="1">
    <source>
        <dbReference type="ARBA" id="ARBA00001933"/>
    </source>
</evidence>
<dbReference type="KEGG" id="lth:KLTH0B06270g"/>
<accession>C5DCW2</accession>
<dbReference type="PANTHER" id="PTHR42790">
    <property type="entry name" value="AMINOTRANSFERASE"/>
    <property type="match status" value="1"/>
</dbReference>
<gene>
    <name evidence="7" type="ordered locus">KLTH0B06270g</name>
</gene>
<comment type="cofactor">
    <cofactor evidence="1">
        <name>pyridoxal 5'-phosphate</name>
        <dbReference type="ChEBI" id="CHEBI:597326"/>
    </cofactor>
</comment>
<evidence type="ECO:0000259" key="6">
    <source>
        <dbReference type="Pfam" id="PF00155"/>
    </source>
</evidence>
<dbReference type="InParanoid" id="C5DCW2"/>
<name>C5DCW2_LACTC</name>
<dbReference type="InterPro" id="IPR015421">
    <property type="entry name" value="PyrdxlP-dep_Trfase_major"/>
</dbReference>
<reference evidence="7 8" key="1">
    <citation type="journal article" date="2009" name="Genome Res.">
        <title>Comparative genomics of protoploid Saccharomycetaceae.</title>
        <authorList>
            <consortium name="The Genolevures Consortium"/>
            <person name="Souciet J.-L."/>
            <person name="Dujon B."/>
            <person name="Gaillardin C."/>
            <person name="Johnston M."/>
            <person name="Baret P.V."/>
            <person name="Cliften P."/>
            <person name="Sherman D.J."/>
            <person name="Weissenbach J."/>
            <person name="Westhof E."/>
            <person name="Wincker P."/>
            <person name="Jubin C."/>
            <person name="Poulain J."/>
            <person name="Barbe V."/>
            <person name="Segurens B."/>
            <person name="Artiguenave F."/>
            <person name="Anthouard V."/>
            <person name="Vacherie B."/>
            <person name="Val M.-E."/>
            <person name="Fulton R.S."/>
            <person name="Minx P."/>
            <person name="Wilson R."/>
            <person name="Durrens P."/>
            <person name="Jean G."/>
            <person name="Marck C."/>
            <person name="Martin T."/>
            <person name="Nikolski M."/>
            <person name="Rolland T."/>
            <person name="Seret M.-L."/>
            <person name="Casaregola S."/>
            <person name="Despons L."/>
            <person name="Fairhead C."/>
            <person name="Fischer G."/>
            <person name="Lafontaine I."/>
            <person name="Leh V."/>
            <person name="Lemaire M."/>
            <person name="de Montigny J."/>
            <person name="Neuveglise C."/>
            <person name="Thierry A."/>
            <person name="Blanc-Lenfle I."/>
            <person name="Bleykasten C."/>
            <person name="Diffels J."/>
            <person name="Fritsch E."/>
            <person name="Frangeul L."/>
            <person name="Goeffon A."/>
            <person name="Jauniaux N."/>
            <person name="Kachouri-Lafond R."/>
            <person name="Payen C."/>
            <person name="Potier S."/>
            <person name="Pribylova L."/>
            <person name="Ozanne C."/>
            <person name="Richard G.-F."/>
            <person name="Sacerdot C."/>
            <person name="Straub M.-L."/>
            <person name="Talla E."/>
        </authorList>
    </citation>
    <scope>NUCLEOTIDE SEQUENCE [LARGE SCALE GENOMIC DNA]</scope>
    <source>
        <strain evidence="8">ATCC 56472 / CBS 6340 / NRRL Y-8284</strain>
    </source>
</reference>
<dbReference type="GO" id="GO:0006571">
    <property type="term" value="P:tyrosine biosynthetic process"/>
    <property type="evidence" value="ECO:0007669"/>
    <property type="project" value="TreeGrafter"/>
</dbReference>
<dbReference type="GO" id="GO:0047536">
    <property type="term" value="F:2-aminoadipate transaminase activity"/>
    <property type="evidence" value="ECO:0007669"/>
    <property type="project" value="TreeGrafter"/>
</dbReference>
<evidence type="ECO:0000256" key="4">
    <source>
        <dbReference type="ARBA" id="ARBA00022679"/>
    </source>
</evidence>
<dbReference type="GO" id="GO:0019878">
    <property type="term" value="P:lysine biosynthetic process via aminoadipic acid"/>
    <property type="evidence" value="ECO:0007669"/>
    <property type="project" value="TreeGrafter"/>
</dbReference>
<sequence>MQALEEHYKPFLSSRVEARKFSPFWSQNLPEGLKPHPKPIDLGPGLPHEGFFPIESMHLNVVEEPFQHTSAGTKSHKLHKPAPEGSKHFEERAFVTEKLSSDSAVDVWRYEPNSPEVIPLSQGLQYTETAGMKQLLDFCRGFVSYAHPPAYNEWDVTLANGSSDATFKIIETLCDSSVTVLVEEFTFSPTLAIITAAGGTTVPLKLDITADPDVQGINVEYLTDLLDNWSQGPNAHLSKPKLLYTIPTGQNPTGMTLSFEKRKQIYALAEKHDFIIIEDDPYGYLRYPFYDRKNPDYNPYALHEYTAKDYCEKVLSKSFITMDTSGRVLRCETFSKVFCPGLRLSFIAGNKYLIKKIVDFAEVSSRAPSGLSQLIVNNVIQKWAKSYSSPQEAWLVWVMKVAGHYTHRRNMFVQALEATEAFSEGLFSLAQTSAGMFLAVEINFDHFAKSLSITERSKAMQRLSSISIEEGVGIIQGINMAADRKYSLARSFFLRLTFAFAADVEELQEAADRLGKSVKRLAAEL</sequence>
<protein>
    <submittedName>
        <fullName evidence="7">KLTH0B06270p</fullName>
    </submittedName>
</protein>
<dbReference type="GO" id="GO:0008793">
    <property type="term" value="F:aromatic-amino-acid transaminase activity"/>
    <property type="evidence" value="ECO:0007669"/>
    <property type="project" value="TreeGrafter"/>
</dbReference>
<keyword evidence="3" id="KW-0032">Aminotransferase</keyword>
<keyword evidence="4" id="KW-0808">Transferase</keyword>
<dbReference type="EMBL" id="CU928166">
    <property type="protein sequence ID" value="CAR21623.1"/>
    <property type="molecule type" value="Genomic_DNA"/>
</dbReference>
<dbReference type="InterPro" id="IPR004839">
    <property type="entry name" value="Aminotransferase_I/II_large"/>
</dbReference>
<dbReference type="AlphaFoldDB" id="C5DCW2"/>
<keyword evidence="5" id="KW-0663">Pyridoxal phosphate</keyword>
<keyword evidence="8" id="KW-1185">Reference proteome</keyword>
<evidence type="ECO:0000313" key="8">
    <source>
        <dbReference type="Proteomes" id="UP000002036"/>
    </source>
</evidence>
<dbReference type="SUPFAM" id="SSF53383">
    <property type="entry name" value="PLP-dependent transferases"/>
    <property type="match status" value="1"/>
</dbReference>
<dbReference type="InterPro" id="IPR015424">
    <property type="entry name" value="PyrdxlP-dep_Trfase"/>
</dbReference>
<evidence type="ECO:0000256" key="2">
    <source>
        <dbReference type="ARBA" id="ARBA00007441"/>
    </source>
</evidence>
<dbReference type="PANTHER" id="PTHR42790:SF2">
    <property type="entry name" value="AROMATIC AMINO ACID AMINOTRANSFERASE 2"/>
    <property type="match status" value="1"/>
</dbReference>
<dbReference type="Pfam" id="PF00155">
    <property type="entry name" value="Aminotran_1_2"/>
    <property type="match status" value="1"/>
</dbReference>
<dbReference type="OMA" id="YAPANND"/>
<evidence type="ECO:0000256" key="5">
    <source>
        <dbReference type="ARBA" id="ARBA00022898"/>
    </source>
</evidence>
<proteinExistence type="inferred from homology"/>
<evidence type="ECO:0000256" key="3">
    <source>
        <dbReference type="ARBA" id="ARBA00022576"/>
    </source>
</evidence>